<evidence type="ECO:0000313" key="2">
    <source>
        <dbReference type="EMBL" id="CAL4161376.1"/>
    </source>
</evidence>
<reference evidence="2 3" key="1">
    <citation type="submission" date="2024-05" db="EMBL/GenBank/DDBJ databases">
        <authorList>
            <person name="Wallberg A."/>
        </authorList>
    </citation>
    <scope>NUCLEOTIDE SEQUENCE [LARGE SCALE GENOMIC DNA]</scope>
</reference>
<feature type="non-terminal residue" evidence="2">
    <location>
        <position position="1"/>
    </location>
</feature>
<dbReference type="SUPFAM" id="SSF55961">
    <property type="entry name" value="Bet v1-like"/>
    <property type="match status" value="1"/>
</dbReference>
<protein>
    <submittedName>
        <fullName evidence="2">Uncharacterized protein</fullName>
    </submittedName>
</protein>
<proteinExistence type="predicted"/>
<evidence type="ECO:0000313" key="3">
    <source>
        <dbReference type="Proteomes" id="UP001497623"/>
    </source>
</evidence>
<feature type="transmembrane region" description="Helical" evidence="1">
    <location>
        <begin position="12"/>
        <end position="30"/>
    </location>
</feature>
<organism evidence="2 3">
    <name type="scientific">Meganyctiphanes norvegica</name>
    <name type="common">Northern krill</name>
    <name type="synonym">Thysanopoda norvegica</name>
    <dbReference type="NCBI Taxonomy" id="48144"/>
    <lineage>
        <taxon>Eukaryota</taxon>
        <taxon>Metazoa</taxon>
        <taxon>Ecdysozoa</taxon>
        <taxon>Arthropoda</taxon>
        <taxon>Crustacea</taxon>
        <taxon>Multicrustacea</taxon>
        <taxon>Malacostraca</taxon>
        <taxon>Eumalacostraca</taxon>
        <taxon>Eucarida</taxon>
        <taxon>Euphausiacea</taxon>
        <taxon>Euphausiidae</taxon>
        <taxon>Meganyctiphanes</taxon>
    </lineage>
</organism>
<gene>
    <name evidence="2" type="ORF">MNOR_LOCUS32628</name>
</gene>
<dbReference type="AlphaFoldDB" id="A0AAV2S5W4"/>
<dbReference type="Proteomes" id="UP001497623">
    <property type="component" value="Unassembled WGS sequence"/>
</dbReference>
<dbReference type="EMBL" id="CAXKWB010044795">
    <property type="protein sequence ID" value="CAL4161376.1"/>
    <property type="molecule type" value="Genomic_DNA"/>
</dbReference>
<comment type="caution">
    <text evidence="2">The sequence shown here is derived from an EMBL/GenBank/DDBJ whole genome shotgun (WGS) entry which is preliminary data.</text>
</comment>
<name>A0AAV2S5W4_MEGNR</name>
<keyword evidence="1" id="KW-0812">Transmembrane</keyword>
<evidence type="ECO:0000256" key="1">
    <source>
        <dbReference type="SAM" id="Phobius"/>
    </source>
</evidence>
<keyword evidence="1" id="KW-0472">Membrane</keyword>
<accession>A0AAV2S5W4</accession>
<keyword evidence="3" id="KW-1185">Reference proteome</keyword>
<sequence length="193" mass="22493">TTSSSAMGRIHPRRLVVYIVGCLLGLLLLLKKGSQQRHYRLFIPNHDPQQVWELLADYSNMPQLNMRIENWELVDETGNFDNWSYKVITYERMMGDVVFGLNVNHIEVTVKPIKAPDHYFMQENCLTYTFRGLIIVNNVGDMHIKSAVENGVQGTEFTETVTMDCPILFGQLCNWESDENRKDFLENLEIWFE</sequence>
<keyword evidence="1" id="KW-1133">Transmembrane helix</keyword>
<dbReference type="CDD" id="cd07812">
    <property type="entry name" value="SRPBCC"/>
    <property type="match status" value="1"/>
</dbReference>